<keyword evidence="2" id="KW-1185">Reference proteome</keyword>
<organism evidence="1 2">
    <name type="scientific">Temnothorax longispinosus</name>
    <dbReference type="NCBI Taxonomy" id="300112"/>
    <lineage>
        <taxon>Eukaryota</taxon>
        <taxon>Metazoa</taxon>
        <taxon>Ecdysozoa</taxon>
        <taxon>Arthropoda</taxon>
        <taxon>Hexapoda</taxon>
        <taxon>Insecta</taxon>
        <taxon>Pterygota</taxon>
        <taxon>Neoptera</taxon>
        <taxon>Endopterygota</taxon>
        <taxon>Hymenoptera</taxon>
        <taxon>Apocrita</taxon>
        <taxon>Aculeata</taxon>
        <taxon>Formicoidea</taxon>
        <taxon>Formicidae</taxon>
        <taxon>Myrmicinae</taxon>
        <taxon>Temnothorax</taxon>
    </lineage>
</organism>
<evidence type="ECO:0000313" key="1">
    <source>
        <dbReference type="EMBL" id="TGZ39489.1"/>
    </source>
</evidence>
<proteinExistence type="predicted"/>
<evidence type="ECO:0000313" key="2">
    <source>
        <dbReference type="Proteomes" id="UP000310200"/>
    </source>
</evidence>
<dbReference type="AlphaFoldDB" id="A0A4S2JY07"/>
<dbReference type="Gene3D" id="3.60.10.10">
    <property type="entry name" value="Endonuclease/exonuclease/phosphatase"/>
    <property type="match status" value="1"/>
</dbReference>
<name>A0A4S2JY07_9HYME</name>
<dbReference type="Proteomes" id="UP000310200">
    <property type="component" value="Unassembled WGS sequence"/>
</dbReference>
<dbReference type="InterPro" id="IPR036691">
    <property type="entry name" value="Endo/exonu/phosph_ase_sf"/>
</dbReference>
<comment type="caution">
    <text evidence="1">The sequence shown here is derived from an EMBL/GenBank/DDBJ whole genome shotgun (WGS) entry which is preliminary data.</text>
</comment>
<sequence length="159" mass="19131">MGRREEERKEQEGSLKIGFWNVAGVKEKQEGFWERIKEWDVVGLVETWLKQEEWEKMKNRVPKKFNWSIQGAKKERVGRKERAIGGIMMEVREGLEEEEEWVEEESLMIREVRWKKEKWRLATVYVSGNLDKMMGKIKSVKEEEGRKERWIVGAISMRE</sequence>
<evidence type="ECO:0008006" key="3">
    <source>
        <dbReference type="Google" id="ProtNLM"/>
    </source>
</evidence>
<dbReference type="EMBL" id="QBLH01003307">
    <property type="protein sequence ID" value="TGZ39489.1"/>
    <property type="molecule type" value="Genomic_DNA"/>
</dbReference>
<accession>A0A4S2JY07</accession>
<protein>
    <recommendedName>
        <fullName evidence="3">Endonuclease/exonuclease/phosphatase domain-containing protein</fullName>
    </recommendedName>
</protein>
<reference evidence="1 2" key="1">
    <citation type="journal article" date="2019" name="Philos. Trans. R. Soc. Lond., B, Biol. Sci.">
        <title>Ant behaviour and brain gene expression of defending hosts depend on the ecological success of the intruding social parasite.</title>
        <authorList>
            <person name="Kaur R."/>
            <person name="Stoldt M."/>
            <person name="Jongepier E."/>
            <person name="Feldmeyer B."/>
            <person name="Menzel F."/>
            <person name="Bornberg-Bauer E."/>
            <person name="Foitzik S."/>
        </authorList>
    </citation>
    <scope>NUCLEOTIDE SEQUENCE [LARGE SCALE GENOMIC DNA]</scope>
    <source>
        <tissue evidence="1">Whole body</tissue>
    </source>
</reference>
<dbReference type="SUPFAM" id="SSF56219">
    <property type="entry name" value="DNase I-like"/>
    <property type="match status" value="1"/>
</dbReference>
<gene>
    <name evidence="1" type="ORF">DBV15_12423</name>
</gene>